<accession>A0A0F9D3J9</accession>
<protein>
    <submittedName>
        <fullName evidence="1">Uncharacterized protein</fullName>
    </submittedName>
</protein>
<sequence length="140" mass="14568">FTFGAPLAAATAVIASVTFSTQERTGWGHVLANTKITNTTNFTSIVGENGLSAKSEAGGQGILQVLEPVLASDTYVVKIQDAPNDSSWADLITFVALDGSAIGSEMLEVSGDVDKDVRAQATRTGAAAQSFTLAVGWLRY</sequence>
<proteinExistence type="predicted"/>
<dbReference type="EMBL" id="LAZR01041286">
    <property type="protein sequence ID" value="KKL12366.1"/>
    <property type="molecule type" value="Genomic_DNA"/>
</dbReference>
<reference evidence="1" key="1">
    <citation type="journal article" date="2015" name="Nature">
        <title>Complex archaea that bridge the gap between prokaryotes and eukaryotes.</title>
        <authorList>
            <person name="Spang A."/>
            <person name="Saw J.H."/>
            <person name="Jorgensen S.L."/>
            <person name="Zaremba-Niedzwiedzka K."/>
            <person name="Martijn J."/>
            <person name="Lind A.E."/>
            <person name="van Eijk R."/>
            <person name="Schleper C."/>
            <person name="Guy L."/>
            <person name="Ettema T.J."/>
        </authorList>
    </citation>
    <scope>NUCLEOTIDE SEQUENCE</scope>
</reference>
<organism evidence="1">
    <name type="scientific">marine sediment metagenome</name>
    <dbReference type="NCBI Taxonomy" id="412755"/>
    <lineage>
        <taxon>unclassified sequences</taxon>
        <taxon>metagenomes</taxon>
        <taxon>ecological metagenomes</taxon>
    </lineage>
</organism>
<name>A0A0F9D3J9_9ZZZZ</name>
<feature type="non-terminal residue" evidence="1">
    <location>
        <position position="1"/>
    </location>
</feature>
<comment type="caution">
    <text evidence="1">The sequence shown here is derived from an EMBL/GenBank/DDBJ whole genome shotgun (WGS) entry which is preliminary data.</text>
</comment>
<evidence type="ECO:0000313" key="1">
    <source>
        <dbReference type="EMBL" id="KKL12366.1"/>
    </source>
</evidence>
<dbReference type="AlphaFoldDB" id="A0A0F9D3J9"/>
<gene>
    <name evidence="1" type="ORF">LCGC14_2536460</name>
</gene>